<keyword evidence="2" id="KW-1185">Reference proteome</keyword>
<dbReference type="EMBL" id="JAWDGP010004825">
    <property type="protein sequence ID" value="KAK3761830.1"/>
    <property type="molecule type" value="Genomic_DNA"/>
</dbReference>
<sequence>MTEMNSWSVVHLFPLPFPHSRAATTVSSIRLDRVQWLVCHGQTDITRSGESLSILPSPKSRVNLKQAFGLLIISRTLMRVDGRETQLEISEWVKEQGFSHCSGIG</sequence>
<organism evidence="1 2">
    <name type="scientific">Elysia crispata</name>
    <name type="common">lettuce slug</name>
    <dbReference type="NCBI Taxonomy" id="231223"/>
    <lineage>
        <taxon>Eukaryota</taxon>
        <taxon>Metazoa</taxon>
        <taxon>Spiralia</taxon>
        <taxon>Lophotrochozoa</taxon>
        <taxon>Mollusca</taxon>
        <taxon>Gastropoda</taxon>
        <taxon>Heterobranchia</taxon>
        <taxon>Euthyneura</taxon>
        <taxon>Panpulmonata</taxon>
        <taxon>Sacoglossa</taxon>
        <taxon>Placobranchoidea</taxon>
        <taxon>Plakobranchidae</taxon>
        <taxon>Elysia</taxon>
    </lineage>
</organism>
<protein>
    <submittedName>
        <fullName evidence="1">Uncharacterized protein</fullName>
    </submittedName>
</protein>
<gene>
    <name evidence="1" type="ORF">RRG08_014192</name>
</gene>
<reference evidence="1" key="1">
    <citation type="journal article" date="2023" name="G3 (Bethesda)">
        <title>A reference genome for the long-term kleptoplast-retaining sea slug Elysia crispata morphotype clarki.</title>
        <authorList>
            <person name="Eastman K.E."/>
            <person name="Pendleton A.L."/>
            <person name="Shaikh M.A."/>
            <person name="Suttiyut T."/>
            <person name="Ogas R."/>
            <person name="Tomko P."/>
            <person name="Gavelis G."/>
            <person name="Widhalm J.R."/>
            <person name="Wisecaver J.H."/>
        </authorList>
    </citation>
    <scope>NUCLEOTIDE SEQUENCE</scope>
    <source>
        <strain evidence="1">ECLA1</strain>
    </source>
</reference>
<accession>A0AAE0Z3D1</accession>
<evidence type="ECO:0000313" key="2">
    <source>
        <dbReference type="Proteomes" id="UP001283361"/>
    </source>
</evidence>
<dbReference type="AlphaFoldDB" id="A0AAE0Z3D1"/>
<name>A0AAE0Z3D1_9GAST</name>
<comment type="caution">
    <text evidence="1">The sequence shown here is derived from an EMBL/GenBank/DDBJ whole genome shotgun (WGS) entry which is preliminary data.</text>
</comment>
<dbReference type="Proteomes" id="UP001283361">
    <property type="component" value="Unassembled WGS sequence"/>
</dbReference>
<evidence type="ECO:0000313" key="1">
    <source>
        <dbReference type="EMBL" id="KAK3761830.1"/>
    </source>
</evidence>
<proteinExistence type="predicted"/>